<dbReference type="InterPro" id="IPR003595">
    <property type="entry name" value="Tyr_Pase_cat"/>
</dbReference>
<dbReference type="InterPro" id="IPR029021">
    <property type="entry name" value="Prot-tyrosine_phosphatase-like"/>
</dbReference>
<dbReference type="SMART" id="SM00194">
    <property type="entry name" value="PTPc"/>
    <property type="match status" value="1"/>
</dbReference>
<dbReference type="GeneID" id="113491683"/>
<evidence type="ECO:0000256" key="14">
    <source>
        <dbReference type="SAM" id="SignalP"/>
    </source>
</evidence>
<dbReference type="InterPro" id="IPR000387">
    <property type="entry name" value="Tyr_Pase_dom"/>
</dbReference>
<dbReference type="GO" id="GO:0030141">
    <property type="term" value="C:secretory granule"/>
    <property type="evidence" value="ECO:0007669"/>
    <property type="project" value="InterPro"/>
</dbReference>
<evidence type="ECO:0000256" key="12">
    <source>
        <dbReference type="SAM" id="MobiDB-lite"/>
    </source>
</evidence>
<protein>
    <submittedName>
        <fullName evidence="18">Receptor-type tyrosine-protein phosphatase N2 isoform X5</fullName>
    </submittedName>
</protein>
<feature type="signal peptide" evidence="14">
    <location>
        <begin position="1"/>
        <end position="24"/>
    </location>
</feature>
<dbReference type="GO" id="GO:0009653">
    <property type="term" value="P:anatomical structure morphogenesis"/>
    <property type="evidence" value="ECO:0007669"/>
    <property type="project" value="UniProtKB-ARBA"/>
</dbReference>
<keyword evidence="9" id="KW-0325">Glycoprotein</keyword>
<dbReference type="GO" id="GO:0045202">
    <property type="term" value="C:synapse"/>
    <property type="evidence" value="ECO:0007669"/>
    <property type="project" value="UniProtKB-SubCell"/>
</dbReference>
<keyword evidence="4 14" id="KW-0732">Signal</keyword>
<evidence type="ECO:0000313" key="18">
    <source>
        <dbReference type="RefSeq" id="XP_026724581.1"/>
    </source>
</evidence>
<reference evidence="18" key="1">
    <citation type="submission" date="2025-08" db="UniProtKB">
        <authorList>
            <consortium name="RefSeq"/>
        </authorList>
    </citation>
    <scope>IDENTIFICATION</scope>
</reference>
<dbReference type="SUPFAM" id="SSF52799">
    <property type="entry name" value="(Phosphotyrosine protein) phosphatases II"/>
    <property type="match status" value="1"/>
</dbReference>
<dbReference type="InterPro" id="IPR021613">
    <property type="entry name" value="Receptor_IA-2_dom"/>
</dbReference>
<dbReference type="PROSITE" id="PS50056">
    <property type="entry name" value="TYR_PHOSPHATASE_2"/>
    <property type="match status" value="1"/>
</dbReference>
<dbReference type="PRINTS" id="PR00700">
    <property type="entry name" value="PRTYPHPHTASE"/>
</dbReference>
<organism evidence="17 18">
    <name type="scientific">Trichoplusia ni</name>
    <name type="common">Cabbage looper</name>
    <dbReference type="NCBI Taxonomy" id="7111"/>
    <lineage>
        <taxon>Eukaryota</taxon>
        <taxon>Metazoa</taxon>
        <taxon>Ecdysozoa</taxon>
        <taxon>Arthropoda</taxon>
        <taxon>Hexapoda</taxon>
        <taxon>Insecta</taxon>
        <taxon>Pterygota</taxon>
        <taxon>Neoptera</taxon>
        <taxon>Endopterygota</taxon>
        <taxon>Lepidoptera</taxon>
        <taxon>Glossata</taxon>
        <taxon>Ditrysia</taxon>
        <taxon>Noctuoidea</taxon>
        <taxon>Noctuidae</taxon>
        <taxon>Plusiinae</taxon>
        <taxon>Trichoplusia</taxon>
    </lineage>
</organism>
<dbReference type="GO" id="GO:0048666">
    <property type="term" value="P:neuron development"/>
    <property type="evidence" value="ECO:0007669"/>
    <property type="project" value="UniProtKB-ARBA"/>
</dbReference>
<evidence type="ECO:0000256" key="4">
    <source>
        <dbReference type="ARBA" id="ARBA00022729"/>
    </source>
</evidence>
<feature type="domain" description="Tyrosine specific protein phosphatases" evidence="16">
    <location>
        <begin position="826"/>
        <end position="898"/>
    </location>
</feature>
<feature type="region of interest" description="Disordered" evidence="12">
    <location>
        <begin position="575"/>
        <end position="621"/>
    </location>
</feature>
<evidence type="ECO:0000256" key="3">
    <source>
        <dbReference type="ARBA" id="ARBA00022692"/>
    </source>
</evidence>
<evidence type="ECO:0000256" key="1">
    <source>
        <dbReference type="ARBA" id="ARBA00004212"/>
    </source>
</evidence>
<dbReference type="InterPro" id="IPR000242">
    <property type="entry name" value="PTP_cat"/>
</dbReference>
<keyword evidence="5 13" id="KW-1133">Transmembrane helix</keyword>
<dbReference type="PROSITE" id="PS50055">
    <property type="entry name" value="TYR_PHOSPHATASE_PTP"/>
    <property type="match status" value="1"/>
</dbReference>
<evidence type="ECO:0000313" key="17">
    <source>
        <dbReference type="Proteomes" id="UP000322000"/>
    </source>
</evidence>
<keyword evidence="2" id="KW-0597">Phosphoprotein</keyword>
<dbReference type="PROSITE" id="PS00383">
    <property type="entry name" value="TYR_PHOSPHATASE_1"/>
    <property type="match status" value="1"/>
</dbReference>
<feature type="chain" id="PRO_5028810472" evidence="14">
    <location>
        <begin position="25"/>
        <end position="951"/>
    </location>
</feature>
<sequence length="951" mass="108008">MSRLSIRQALWALAMLSTLAPSHADGNIGCLFSSSLCVEGVEWCYDDFAFGKCIPVYEREVEDGSLYRFDMSSEQLQWFEGELQRLASRGYRWEHAYTQCVLQAMLYTLRQNLDPATVNTKICEHFTDPKLSADTTETDEENVEVEPDETAYVRFTPNSPLTDSDFANEVYNPPFTPDDDPTPLIAKEVDLPYEGPSNDKIRDIMIMGENDDSPVIVPFSGFRERLQAEKEAKTMNDDDSLPAVIIDKEKKSIPDILSENEPDIGLTDEERVGAHYRKFKTKPPPFTAEYITSNRFSPLDEEIRSHAWKNYKQSFAEKHFPFEYENPGELPEQRMYSDEEGLEEFPMDAGSGELDPYHIKDKTNELNPKNSKQVEYFMKYWRDLIDSKQQPHGALYAEGGPLRADELQAHGMHPPEKNAKSGDHDHNDYDYDPSYAYVLFKNRVDPSEVTFKVEKNSKGYQAVDVARRVDNIKDDLRRETGAQILSTGIGDRSKRPVSVLMDAPDQLIFGLEPPVFLALTGSLSVLLIGAVIFAILLKRDMSVKRKMQGLSSAADIDAEATRDYQELCRARMSGKWTGQQTAAAPPHPAEPAQRITSLSKEPEGNSPSTRSSTSSWSEEPALTNMDISTGHIVLAYMEDHLRNKDRLEQEWRALCAYEAEPCATTAALKQENTGKNRYADVMPYDHSRVTLNTLSNHLGSDYINASTITDHDPRNPAYIAAAGPMAHTAPDFWQMVWEQGSVVMVMLTRLTENGQQLCHRYWPEEGSELYHIYEVHLVSEHIWCDDYLVRSFYLKNQRTGETRTVTQFHFLSWPENGVPSSTKALLEFRRKVNKSYRGRSCPIVVHCSDGAGRTGTYCLIDMVLNRMAKGAKEIDIAATLEHIRDQRTRTVATKQQFEFVLMAVAEEVHAILKALPAHLQQLQEKKDKDKEKEKDKDKETQKDGSDKEKAN</sequence>
<dbReference type="AlphaFoldDB" id="A0A7E5V8H8"/>
<dbReference type="InterPro" id="IPR033522">
    <property type="entry name" value="IA-2/IA-2_beta"/>
</dbReference>
<feature type="region of interest" description="Disordered" evidence="12">
    <location>
        <begin position="922"/>
        <end position="951"/>
    </location>
</feature>
<evidence type="ECO:0000256" key="2">
    <source>
        <dbReference type="ARBA" id="ARBA00022553"/>
    </source>
</evidence>
<evidence type="ECO:0000256" key="13">
    <source>
        <dbReference type="SAM" id="Phobius"/>
    </source>
</evidence>
<dbReference type="Proteomes" id="UP000322000">
    <property type="component" value="Chromosome 3"/>
</dbReference>
<dbReference type="SMART" id="SM00404">
    <property type="entry name" value="PTPc_motif"/>
    <property type="match status" value="1"/>
</dbReference>
<dbReference type="Gene3D" id="3.30.70.2470">
    <property type="entry name" value="Protein-tyrosine phosphatase receptor IA-2 ectodomain"/>
    <property type="match status" value="1"/>
</dbReference>
<dbReference type="CTD" id="33277"/>
<keyword evidence="10" id="KW-0968">Cytoplasmic vesicle</keyword>
<evidence type="ECO:0000256" key="10">
    <source>
        <dbReference type="ARBA" id="ARBA00023329"/>
    </source>
</evidence>
<feature type="compositionally biased region" description="Low complexity" evidence="12">
    <location>
        <begin position="606"/>
        <end position="620"/>
    </location>
</feature>
<dbReference type="GO" id="GO:0004725">
    <property type="term" value="F:protein tyrosine phosphatase activity"/>
    <property type="evidence" value="ECO:0007669"/>
    <property type="project" value="InterPro"/>
</dbReference>
<dbReference type="InterPro" id="IPR038112">
    <property type="entry name" value="Receptor_IA-2_ectodomain_sf"/>
</dbReference>
<evidence type="ECO:0000256" key="8">
    <source>
        <dbReference type="ARBA" id="ARBA00023170"/>
    </source>
</evidence>
<feature type="transmembrane region" description="Helical" evidence="13">
    <location>
        <begin position="515"/>
        <end position="537"/>
    </location>
</feature>
<accession>A0A7E5V8H8</accession>
<feature type="compositionally biased region" description="Basic and acidic residues" evidence="12">
    <location>
        <begin position="923"/>
        <end position="951"/>
    </location>
</feature>
<dbReference type="PANTHER" id="PTHR46106:SF4">
    <property type="entry name" value="IA-2 PROTEIN TYROSINE PHOSPHATASE, ISOFORM C"/>
    <property type="match status" value="1"/>
</dbReference>
<dbReference type="Pfam" id="PF11548">
    <property type="entry name" value="Receptor_IA-2"/>
    <property type="match status" value="1"/>
</dbReference>
<dbReference type="GO" id="GO:0030658">
    <property type="term" value="C:transport vesicle membrane"/>
    <property type="evidence" value="ECO:0007669"/>
    <property type="project" value="UniProtKB-SubCell"/>
</dbReference>
<feature type="domain" description="Tyrosine-protein phosphatase" evidence="15">
    <location>
        <begin position="647"/>
        <end position="907"/>
    </location>
</feature>
<dbReference type="Pfam" id="PF00102">
    <property type="entry name" value="Y_phosphatase"/>
    <property type="match status" value="1"/>
</dbReference>
<evidence type="ECO:0000256" key="11">
    <source>
        <dbReference type="ARBA" id="ARBA00034103"/>
    </source>
</evidence>
<comment type="subcellular location">
    <subcellularLocation>
        <location evidence="1">Cytoplasmic vesicle</location>
        <location evidence="1">Secretory vesicle membrane</location>
        <topology evidence="1">Single-pass type I membrane protein</topology>
    </subcellularLocation>
    <subcellularLocation>
        <location evidence="11">Synapse</location>
    </subcellularLocation>
</comment>
<evidence type="ECO:0000256" key="9">
    <source>
        <dbReference type="ARBA" id="ARBA00023180"/>
    </source>
</evidence>
<keyword evidence="7 13" id="KW-0472">Membrane</keyword>
<dbReference type="Gene3D" id="3.90.190.10">
    <property type="entry name" value="Protein tyrosine phosphatase superfamily"/>
    <property type="match status" value="1"/>
</dbReference>
<evidence type="ECO:0000259" key="16">
    <source>
        <dbReference type="PROSITE" id="PS50056"/>
    </source>
</evidence>
<keyword evidence="3 13" id="KW-0812">Transmembrane</keyword>
<keyword evidence="8 18" id="KW-0675">Receptor</keyword>
<proteinExistence type="predicted"/>
<evidence type="ECO:0000256" key="5">
    <source>
        <dbReference type="ARBA" id="ARBA00022989"/>
    </source>
</evidence>
<keyword evidence="6" id="KW-0770">Synapse</keyword>
<evidence type="ECO:0000256" key="6">
    <source>
        <dbReference type="ARBA" id="ARBA00023018"/>
    </source>
</evidence>
<evidence type="ECO:0000256" key="7">
    <source>
        <dbReference type="ARBA" id="ARBA00023136"/>
    </source>
</evidence>
<dbReference type="InterPro" id="IPR016130">
    <property type="entry name" value="Tyr_Pase_AS"/>
</dbReference>
<dbReference type="GO" id="GO:0051046">
    <property type="term" value="P:regulation of secretion"/>
    <property type="evidence" value="ECO:0007669"/>
    <property type="project" value="TreeGrafter"/>
</dbReference>
<gene>
    <name evidence="18" type="primary">LOC113491683</name>
</gene>
<dbReference type="RefSeq" id="XP_026724581.1">
    <property type="nucleotide sequence ID" value="XM_026868780.1"/>
</dbReference>
<dbReference type="PANTHER" id="PTHR46106">
    <property type="entry name" value="IA-2 PROTEIN TYROSINE PHOSPHATASE, ISOFORM C"/>
    <property type="match status" value="1"/>
</dbReference>
<name>A0A7E5V8H8_TRINI</name>
<dbReference type="FunFam" id="3.90.190.10:FF:000017">
    <property type="entry name" value="receptor-type tyrosine-protein phosphatase-like N isoform X2"/>
    <property type="match status" value="1"/>
</dbReference>
<keyword evidence="17" id="KW-1185">Reference proteome</keyword>
<evidence type="ECO:0000259" key="15">
    <source>
        <dbReference type="PROSITE" id="PS50055"/>
    </source>
</evidence>